<organism evidence="1 2">
    <name type="scientific">Nocardioides oceani</name>
    <dbReference type="NCBI Taxonomy" id="3058369"/>
    <lineage>
        <taxon>Bacteria</taxon>
        <taxon>Bacillati</taxon>
        <taxon>Actinomycetota</taxon>
        <taxon>Actinomycetes</taxon>
        <taxon>Propionibacteriales</taxon>
        <taxon>Nocardioidaceae</taxon>
        <taxon>Nocardioides</taxon>
    </lineage>
</organism>
<protein>
    <submittedName>
        <fullName evidence="1">DUF4012 domain-containing protein</fullName>
    </submittedName>
</protein>
<sequence length="585" mass="61975">MTTRARVRAILLVIGVFVVAGCALAGWRAWHVRSELLEARTAAERLRAAVDARDLDEARRALEVLSGHSARAHEQTGGPTWRALSWAPVVGDDVEAVRTLSVALDDLARGGVSPVLDLVASLEDGGLAPEAGRFPVDSLVELHGTVASSLGVFERAQDDMAALAAGDYLTPVEDARTELADVLGSATRTLAQADKSLQILPGMLGAEQPRQYLLVLQNNAEIRSTGGFPGSVFVLRTDGGKVDLVEPVAGATFPVLDEPVIPLDQAESALFTDEAGRQFVDGNTIPDYGRAAEIFAAHWARRFGNQVDGVISADPVTLSYLLGVTGPVPVGEVTLTEENAVDELLSRTYERLPNPEDQDAFFRAAGTAAFSAILEAQDVAGAVSAVSRAVDEGRVLVHSFVPREARVLDTTRIAGLRRQPPGQRPQVGVYVNDDTGDFGSKLSYYLRYDARVVSRRCGADGQRLHGSFVMRSETPPDPAILPAYVTGGTPGVPLGAQDLVLFLVAPEGGDLTRVRVDGEVVPARIVRWQGRPAVRVAHRLGAGKGLQVDWDMTTAPGQLGDIDVSVTPPVTAGNASSTARSACTG</sequence>
<gene>
    <name evidence="1" type="ORF">QWY28_16215</name>
</gene>
<keyword evidence="2" id="KW-1185">Reference proteome</keyword>
<dbReference type="InterPro" id="IPR025101">
    <property type="entry name" value="DUF4012"/>
</dbReference>
<dbReference type="EMBL" id="JAUHJQ010000007">
    <property type="protein sequence ID" value="MDN4174506.1"/>
    <property type="molecule type" value="Genomic_DNA"/>
</dbReference>
<dbReference type="PROSITE" id="PS51257">
    <property type="entry name" value="PROKAR_LIPOPROTEIN"/>
    <property type="match status" value="1"/>
</dbReference>
<comment type="caution">
    <text evidence="1">The sequence shown here is derived from an EMBL/GenBank/DDBJ whole genome shotgun (WGS) entry which is preliminary data.</text>
</comment>
<dbReference type="Pfam" id="PF13196">
    <property type="entry name" value="DUF4012"/>
    <property type="match status" value="1"/>
</dbReference>
<name>A0ABT8FIY6_9ACTN</name>
<reference evidence="1" key="1">
    <citation type="submission" date="2023-06" db="EMBL/GenBank/DDBJ databases">
        <title>Draft genome sequence of Nocardioides sp. SOB77.</title>
        <authorList>
            <person name="Zhang G."/>
        </authorList>
    </citation>
    <scope>NUCLEOTIDE SEQUENCE</scope>
    <source>
        <strain evidence="1">SOB77</strain>
    </source>
</reference>
<dbReference type="Proteomes" id="UP001168620">
    <property type="component" value="Unassembled WGS sequence"/>
</dbReference>
<evidence type="ECO:0000313" key="1">
    <source>
        <dbReference type="EMBL" id="MDN4174506.1"/>
    </source>
</evidence>
<proteinExistence type="predicted"/>
<dbReference type="RefSeq" id="WP_300953601.1">
    <property type="nucleotide sequence ID" value="NZ_JAUHJQ010000007.1"/>
</dbReference>
<evidence type="ECO:0000313" key="2">
    <source>
        <dbReference type="Proteomes" id="UP001168620"/>
    </source>
</evidence>
<accession>A0ABT8FIY6</accession>